<dbReference type="RefSeq" id="WP_171199009.1">
    <property type="nucleotide sequence ID" value="NZ_JABEND010000003.1"/>
</dbReference>
<dbReference type="EMBL" id="JABEND010000003">
    <property type="protein sequence ID" value="NNG35598.1"/>
    <property type="molecule type" value="Genomic_DNA"/>
</dbReference>
<dbReference type="Proteomes" id="UP000562984">
    <property type="component" value="Unassembled WGS sequence"/>
</dbReference>
<feature type="transmembrane region" description="Helical" evidence="1">
    <location>
        <begin position="7"/>
        <end position="25"/>
    </location>
</feature>
<reference evidence="2 3" key="1">
    <citation type="submission" date="2020-05" db="EMBL/GenBank/DDBJ databases">
        <title>Nakamurella sp. DB0629 isolated from air conditioner.</title>
        <authorList>
            <person name="Kim D.H."/>
            <person name="Kim D.-U."/>
        </authorList>
    </citation>
    <scope>NUCLEOTIDE SEQUENCE [LARGE SCALE GENOMIC DNA]</scope>
    <source>
        <strain evidence="2 3">DB0629</strain>
    </source>
</reference>
<keyword evidence="1" id="KW-0812">Transmembrane</keyword>
<protein>
    <submittedName>
        <fullName evidence="2">Uncharacterized protein</fullName>
    </submittedName>
</protein>
<accession>A0A849A920</accession>
<keyword evidence="3" id="KW-1185">Reference proteome</keyword>
<name>A0A849A920_9ACTN</name>
<gene>
    <name evidence="2" type="ORF">HKD39_07700</name>
</gene>
<organism evidence="2 3">
    <name type="scientific">Nakamurella aerolata</name>
    <dbReference type="NCBI Taxonomy" id="1656892"/>
    <lineage>
        <taxon>Bacteria</taxon>
        <taxon>Bacillati</taxon>
        <taxon>Actinomycetota</taxon>
        <taxon>Actinomycetes</taxon>
        <taxon>Nakamurellales</taxon>
        <taxon>Nakamurellaceae</taxon>
        <taxon>Nakamurella</taxon>
    </lineage>
</organism>
<sequence>MDKFLKIAGIILVAWVALGLFVWVFKFLASAVFWVALVAGGIWLVSSVLGKNKRPVDSGADYSKIR</sequence>
<proteinExistence type="predicted"/>
<feature type="transmembrane region" description="Helical" evidence="1">
    <location>
        <begin position="31"/>
        <end position="49"/>
    </location>
</feature>
<dbReference type="AlphaFoldDB" id="A0A849A920"/>
<comment type="caution">
    <text evidence="2">The sequence shown here is derived from an EMBL/GenBank/DDBJ whole genome shotgun (WGS) entry which is preliminary data.</text>
</comment>
<evidence type="ECO:0000256" key="1">
    <source>
        <dbReference type="SAM" id="Phobius"/>
    </source>
</evidence>
<evidence type="ECO:0000313" key="3">
    <source>
        <dbReference type="Proteomes" id="UP000562984"/>
    </source>
</evidence>
<evidence type="ECO:0000313" key="2">
    <source>
        <dbReference type="EMBL" id="NNG35598.1"/>
    </source>
</evidence>
<keyword evidence="1" id="KW-0472">Membrane</keyword>
<keyword evidence="1" id="KW-1133">Transmembrane helix</keyword>